<keyword evidence="2" id="KW-0808">Transferase</keyword>
<organism evidence="2 3">
    <name type="scientific">Paenarthrobacter nicotinovorans</name>
    <name type="common">Arthrobacter nicotinovorans</name>
    <dbReference type="NCBI Taxonomy" id="29320"/>
    <lineage>
        <taxon>Bacteria</taxon>
        <taxon>Bacillati</taxon>
        <taxon>Actinomycetota</taxon>
        <taxon>Actinomycetes</taxon>
        <taxon>Micrococcales</taxon>
        <taxon>Micrococcaceae</taxon>
        <taxon>Paenarthrobacter</taxon>
    </lineage>
</organism>
<dbReference type="EC" id="2.7.7.7" evidence="2"/>
<comment type="caution">
    <text evidence="2">The sequence shown here is derived from an EMBL/GenBank/DDBJ whole genome shotgun (WGS) entry which is preliminary data.</text>
</comment>
<dbReference type="InterPro" id="IPR050238">
    <property type="entry name" value="DNA_Rep/Repair_Clamp_Loader"/>
</dbReference>
<dbReference type="RefSeq" id="WP_026542177.1">
    <property type="nucleotide sequence ID" value="NZ_JAVDRC010000003.1"/>
</dbReference>
<dbReference type="Pfam" id="PF13177">
    <property type="entry name" value="DNA_pol3_delta2"/>
    <property type="match status" value="1"/>
</dbReference>
<feature type="compositionally biased region" description="Basic and acidic residues" evidence="1">
    <location>
        <begin position="285"/>
        <end position="297"/>
    </location>
</feature>
<evidence type="ECO:0000313" key="2">
    <source>
        <dbReference type="EMBL" id="MEO3940115.1"/>
    </source>
</evidence>
<protein>
    <submittedName>
        <fullName evidence="2">DNA polymerase III subunit delta</fullName>
        <ecNumber evidence="2">2.7.7.7</ecNumber>
    </submittedName>
</protein>
<gene>
    <name evidence="2" type="ORF">V3C41_03410</name>
</gene>
<reference evidence="2 3" key="1">
    <citation type="journal article" date="2024" name="Appl. Microbiol. Biotechnol.">
        <title>Biosynthetic gene clusters with biotechnological applications in novel Antarctic isolates from Actinomycetota.</title>
        <authorList>
            <person name="Bruna P."/>
            <person name="Nunez-Montero K."/>
            <person name="Contreras M.J."/>
            <person name="Leal K."/>
            <person name="Garcia M."/>
            <person name="Abanto M."/>
            <person name="Barrientos L."/>
        </authorList>
    </citation>
    <scope>NUCLEOTIDE SEQUENCE [LARGE SCALE GENOMIC DNA]</scope>
    <source>
        <strain evidence="2 3">Se16.17</strain>
    </source>
</reference>
<dbReference type="Gene3D" id="3.40.50.300">
    <property type="entry name" value="P-loop containing nucleotide triphosphate hydrolases"/>
    <property type="match status" value="1"/>
</dbReference>
<dbReference type="SUPFAM" id="SSF52540">
    <property type="entry name" value="P-loop containing nucleoside triphosphate hydrolases"/>
    <property type="match status" value="1"/>
</dbReference>
<keyword evidence="2" id="KW-0548">Nucleotidyltransferase</keyword>
<dbReference type="GO" id="GO:0003887">
    <property type="term" value="F:DNA-directed DNA polymerase activity"/>
    <property type="evidence" value="ECO:0007669"/>
    <property type="project" value="UniProtKB-EC"/>
</dbReference>
<dbReference type="EMBL" id="JBBMFV010000004">
    <property type="protein sequence ID" value="MEO3940115.1"/>
    <property type="molecule type" value="Genomic_DNA"/>
</dbReference>
<feature type="region of interest" description="Disordered" evidence="1">
    <location>
        <begin position="269"/>
        <end position="297"/>
    </location>
</feature>
<dbReference type="Proteomes" id="UP001448614">
    <property type="component" value="Unassembled WGS sequence"/>
</dbReference>
<dbReference type="PANTHER" id="PTHR11669:SF8">
    <property type="entry name" value="DNA POLYMERASE III SUBUNIT DELTA"/>
    <property type="match status" value="1"/>
</dbReference>
<accession>A0ABV0GNQ0</accession>
<evidence type="ECO:0000256" key="1">
    <source>
        <dbReference type="SAM" id="MobiDB-lite"/>
    </source>
</evidence>
<proteinExistence type="predicted"/>
<name>A0ABV0GNQ0_PAENI</name>
<sequence>MSVWDDLQGQAPVVAQLKQAAQGETGLTHAWLFTGPPGSGRSNAAKAFAAALNCQQDDVTLRGCGECAACHTILGETHSDVTFVRTEKVTITIDEARELVSKAGDRPATGRWRIIVVEDADRMAERTTNVLLKAIEEPTPRTIWMLCAPSPADVLVTIRSRCRPVSLRLPPASDVADLLVRRDGVERQLADRAARAAQSHIGIARRLARDADARQRRLDTVRIPLGLRGVTAAVMMAEKLVKIATEEANSSNDERDAAEKIALLASLGAPESGTLPPSMRSQVKQLEDDQKRRAKRSITDSLDRTLTDLLSFYRDVLIIQLGNAVELVNVELKSELEDYAGSSTPETTLARMDAINKARVRITTTNVAPLLAVESMATSLIQQ</sequence>
<dbReference type="InterPro" id="IPR027417">
    <property type="entry name" value="P-loop_NTPase"/>
</dbReference>
<dbReference type="PANTHER" id="PTHR11669">
    <property type="entry name" value="REPLICATION FACTOR C / DNA POLYMERASE III GAMMA-TAU SUBUNIT"/>
    <property type="match status" value="1"/>
</dbReference>
<dbReference type="NCBIfam" id="NF005926">
    <property type="entry name" value="PRK07940.1"/>
    <property type="match status" value="1"/>
</dbReference>
<evidence type="ECO:0000313" key="3">
    <source>
        <dbReference type="Proteomes" id="UP001448614"/>
    </source>
</evidence>
<keyword evidence="3" id="KW-1185">Reference proteome</keyword>